<dbReference type="PROSITE" id="PS50293">
    <property type="entry name" value="TPR_REGION"/>
    <property type="match status" value="1"/>
</dbReference>
<evidence type="ECO:0000256" key="2">
    <source>
        <dbReference type="SAM" id="MobiDB-lite"/>
    </source>
</evidence>
<dbReference type="InterPro" id="IPR011990">
    <property type="entry name" value="TPR-like_helical_dom_sf"/>
</dbReference>
<keyword evidence="1" id="KW-0802">TPR repeat</keyword>
<dbReference type="SUPFAM" id="SSF48452">
    <property type="entry name" value="TPR-like"/>
    <property type="match status" value="1"/>
</dbReference>
<name>A0A517SNP0_9BACT</name>
<dbReference type="RefSeq" id="WP_145268416.1">
    <property type="nucleotide sequence ID" value="NZ_CP036272.1"/>
</dbReference>
<protein>
    <submittedName>
        <fullName evidence="3">Tetratricopeptide repeat protein</fullName>
    </submittedName>
</protein>
<gene>
    <name evidence="3" type="ORF">SV7mr_02300</name>
</gene>
<proteinExistence type="predicted"/>
<accession>A0A517SNP0</accession>
<feature type="repeat" description="TPR" evidence="1">
    <location>
        <begin position="69"/>
        <end position="102"/>
    </location>
</feature>
<dbReference type="Gene3D" id="1.25.40.10">
    <property type="entry name" value="Tetratricopeptide repeat domain"/>
    <property type="match status" value="1"/>
</dbReference>
<evidence type="ECO:0000313" key="3">
    <source>
        <dbReference type="EMBL" id="QDT57745.1"/>
    </source>
</evidence>
<dbReference type="AlphaFoldDB" id="A0A517SNP0"/>
<dbReference type="Pfam" id="PF00515">
    <property type="entry name" value="TPR_1"/>
    <property type="match status" value="1"/>
</dbReference>
<sequence precursor="true">MRAIAFSLLAFSWASLWLTADQQGQRLFDEGRFDEAAKTFEDPRWKATSLYRSGEFEEAEKTFAQDASADSEYNRGNCLVFLGRYDEAVERYDRALELRPNFPAAEDNRKLAQLRAKQVERKGGDMGDQKLGADEIRFDKNQSPEGQETKIDNEPINDSAMQSLWLRKIQTEPADFLRAKFAYQLDNSPAPRPAKP</sequence>
<feature type="region of interest" description="Disordered" evidence="2">
    <location>
        <begin position="119"/>
        <end position="156"/>
    </location>
</feature>
<dbReference type="Proteomes" id="UP000315003">
    <property type="component" value="Chromosome"/>
</dbReference>
<keyword evidence="4" id="KW-1185">Reference proteome</keyword>
<dbReference type="PROSITE" id="PS50005">
    <property type="entry name" value="TPR"/>
    <property type="match status" value="1"/>
</dbReference>
<dbReference type="InterPro" id="IPR019734">
    <property type="entry name" value="TPR_rpt"/>
</dbReference>
<dbReference type="EMBL" id="CP036272">
    <property type="protein sequence ID" value="QDT57745.1"/>
    <property type="molecule type" value="Genomic_DNA"/>
</dbReference>
<organism evidence="3 4">
    <name type="scientific">Stieleria bergensis</name>
    <dbReference type="NCBI Taxonomy" id="2528025"/>
    <lineage>
        <taxon>Bacteria</taxon>
        <taxon>Pseudomonadati</taxon>
        <taxon>Planctomycetota</taxon>
        <taxon>Planctomycetia</taxon>
        <taxon>Pirellulales</taxon>
        <taxon>Pirellulaceae</taxon>
        <taxon>Stieleria</taxon>
    </lineage>
</organism>
<evidence type="ECO:0000313" key="4">
    <source>
        <dbReference type="Proteomes" id="UP000315003"/>
    </source>
</evidence>
<dbReference type="SMART" id="SM00028">
    <property type="entry name" value="TPR"/>
    <property type="match status" value="1"/>
</dbReference>
<dbReference type="OrthoDB" id="9807628at2"/>
<reference evidence="3 4" key="1">
    <citation type="submission" date="2019-02" db="EMBL/GenBank/DDBJ databases">
        <title>Deep-cultivation of Planctomycetes and their phenomic and genomic characterization uncovers novel biology.</title>
        <authorList>
            <person name="Wiegand S."/>
            <person name="Jogler M."/>
            <person name="Boedeker C."/>
            <person name="Pinto D."/>
            <person name="Vollmers J."/>
            <person name="Rivas-Marin E."/>
            <person name="Kohn T."/>
            <person name="Peeters S.H."/>
            <person name="Heuer A."/>
            <person name="Rast P."/>
            <person name="Oberbeckmann S."/>
            <person name="Bunk B."/>
            <person name="Jeske O."/>
            <person name="Meyerdierks A."/>
            <person name="Storesund J.E."/>
            <person name="Kallscheuer N."/>
            <person name="Luecker S."/>
            <person name="Lage O.M."/>
            <person name="Pohl T."/>
            <person name="Merkel B.J."/>
            <person name="Hornburger P."/>
            <person name="Mueller R.-W."/>
            <person name="Bruemmer F."/>
            <person name="Labrenz M."/>
            <person name="Spormann A.M."/>
            <person name="Op den Camp H."/>
            <person name="Overmann J."/>
            <person name="Amann R."/>
            <person name="Jetten M.S.M."/>
            <person name="Mascher T."/>
            <person name="Medema M.H."/>
            <person name="Devos D.P."/>
            <person name="Kaster A.-K."/>
            <person name="Ovreas L."/>
            <person name="Rohde M."/>
            <person name="Galperin M.Y."/>
            <person name="Jogler C."/>
        </authorList>
    </citation>
    <scope>NUCLEOTIDE SEQUENCE [LARGE SCALE GENOMIC DNA]</scope>
    <source>
        <strain evidence="3 4">SV_7m_r</strain>
    </source>
</reference>
<evidence type="ECO:0000256" key="1">
    <source>
        <dbReference type="PROSITE-ProRule" id="PRU00339"/>
    </source>
</evidence>
<feature type="compositionally biased region" description="Basic and acidic residues" evidence="2">
    <location>
        <begin position="119"/>
        <end position="153"/>
    </location>
</feature>